<dbReference type="InterPro" id="IPR001347">
    <property type="entry name" value="SIS_dom"/>
</dbReference>
<dbReference type="EMBL" id="JRWP01000026">
    <property type="protein sequence ID" value="KGY08359.1"/>
    <property type="molecule type" value="Genomic_DNA"/>
</dbReference>
<dbReference type="InterPro" id="IPR046348">
    <property type="entry name" value="SIS_dom_sf"/>
</dbReference>
<dbReference type="RefSeq" id="WP_038137781.1">
    <property type="nucleotide sequence ID" value="NZ_JRWP01000026.1"/>
</dbReference>
<dbReference type="InterPro" id="IPR035472">
    <property type="entry name" value="RpiR-like_SIS"/>
</dbReference>
<dbReference type="GO" id="GO:1901135">
    <property type="term" value="P:carbohydrate derivative metabolic process"/>
    <property type="evidence" value="ECO:0007669"/>
    <property type="project" value="InterPro"/>
</dbReference>
<dbReference type="GO" id="GO:0003700">
    <property type="term" value="F:DNA-binding transcription factor activity"/>
    <property type="evidence" value="ECO:0007669"/>
    <property type="project" value="InterPro"/>
</dbReference>
<name>A0A0A5HXY2_PHOS4</name>
<evidence type="ECO:0000256" key="3">
    <source>
        <dbReference type="ARBA" id="ARBA00023163"/>
    </source>
</evidence>
<dbReference type="InterPro" id="IPR000281">
    <property type="entry name" value="HTH_RpiR"/>
</dbReference>
<organism evidence="6 7">
    <name type="scientific">Photobacterium sp. (strain ATCC 43367)</name>
    <dbReference type="NCBI Taxonomy" id="379097"/>
    <lineage>
        <taxon>Bacteria</taxon>
        <taxon>Pseudomonadati</taxon>
        <taxon>Pseudomonadota</taxon>
        <taxon>Gammaproteobacteria</taxon>
        <taxon>Vibrionales</taxon>
        <taxon>Vibrionaceae</taxon>
        <taxon>Vibrio</taxon>
        <taxon>Vibrio oreintalis group</taxon>
    </lineage>
</organism>
<dbReference type="PANTHER" id="PTHR30514:SF1">
    <property type="entry name" value="HTH-TYPE TRANSCRIPTIONAL REGULATOR HEXR-RELATED"/>
    <property type="match status" value="1"/>
</dbReference>
<dbReference type="CDD" id="cd05013">
    <property type="entry name" value="SIS_RpiR"/>
    <property type="match status" value="1"/>
</dbReference>
<dbReference type="PANTHER" id="PTHR30514">
    <property type="entry name" value="GLUCOKINASE"/>
    <property type="match status" value="1"/>
</dbReference>
<dbReference type="InterPro" id="IPR036388">
    <property type="entry name" value="WH-like_DNA-bd_sf"/>
</dbReference>
<feature type="domain" description="SIS" evidence="5">
    <location>
        <begin position="126"/>
        <end position="266"/>
    </location>
</feature>
<evidence type="ECO:0000313" key="7">
    <source>
        <dbReference type="Proteomes" id="UP000030451"/>
    </source>
</evidence>
<feature type="domain" description="HTH rpiR-type" evidence="4">
    <location>
        <begin position="2"/>
        <end position="78"/>
    </location>
</feature>
<dbReference type="GO" id="GO:0097367">
    <property type="term" value="F:carbohydrate derivative binding"/>
    <property type="evidence" value="ECO:0007669"/>
    <property type="project" value="InterPro"/>
</dbReference>
<sequence length="281" mass="30663">MESIINKVRALAHSPNLNEQKISHFIIDQQFDLSKLSATKVGAKLGISDSSVIRYAKSIGCTGFPDLKLKLAAIAPRIDAMPRQSVYAEIESHDSTQAIIDKSKSLFTSKIEQSLSLIDCETIDHCADLLMRANKVLLSGIGASALVAADIHHKLIRSGFNVQFNLDYHMQIVQASLLTKNDVLVVVSARGNTPEVLAAIEKASAKGAKVIALTRYGKGKVAQLSDYVIPYSYTEKHNQLGMVTPQLLQMIAFDILFFKLNTLTDSDSMSTALSSLNQIQS</sequence>
<dbReference type="STRING" id="379097.SE23_08775"/>
<evidence type="ECO:0000259" key="5">
    <source>
        <dbReference type="PROSITE" id="PS51464"/>
    </source>
</evidence>
<evidence type="ECO:0000313" key="6">
    <source>
        <dbReference type="EMBL" id="KGY08359.1"/>
    </source>
</evidence>
<dbReference type="GO" id="GO:0003677">
    <property type="term" value="F:DNA binding"/>
    <property type="evidence" value="ECO:0007669"/>
    <property type="project" value="UniProtKB-KW"/>
</dbReference>
<evidence type="ECO:0000256" key="1">
    <source>
        <dbReference type="ARBA" id="ARBA00023015"/>
    </source>
</evidence>
<dbReference type="PROSITE" id="PS51071">
    <property type="entry name" value="HTH_RPIR"/>
    <property type="match status" value="1"/>
</dbReference>
<dbReference type="AlphaFoldDB" id="A0A0A5HXY2"/>
<gene>
    <name evidence="6" type="ORF">NM06_12935</name>
</gene>
<keyword evidence="3" id="KW-0804">Transcription</keyword>
<dbReference type="Gene3D" id="3.40.50.10490">
    <property type="entry name" value="Glucose-6-phosphate isomerase like protein, domain 1"/>
    <property type="match status" value="1"/>
</dbReference>
<dbReference type="InterPro" id="IPR047640">
    <property type="entry name" value="RpiR-like"/>
</dbReference>
<keyword evidence="2" id="KW-0238">DNA-binding</keyword>
<proteinExistence type="predicted"/>
<dbReference type="InterPro" id="IPR009057">
    <property type="entry name" value="Homeodomain-like_sf"/>
</dbReference>
<protein>
    <submittedName>
        <fullName evidence="6">RpiR family transcriptional regulator</fullName>
    </submittedName>
</protein>
<evidence type="ECO:0000259" key="4">
    <source>
        <dbReference type="PROSITE" id="PS51071"/>
    </source>
</evidence>
<dbReference type="Proteomes" id="UP000030451">
    <property type="component" value="Unassembled WGS sequence"/>
</dbReference>
<dbReference type="OrthoDB" id="370421at2"/>
<dbReference type="PROSITE" id="PS51464">
    <property type="entry name" value="SIS"/>
    <property type="match status" value="1"/>
</dbReference>
<comment type="caution">
    <text evidence="6">The sequence shown here is derived from an EMBL/GenBank/DDBJ whole genome shotgun (WGS) entry which is preliminary data.</text>
</comment>
<reference evidence="6 7" key="1">
    <citation type="submission" date="2014-10" db="EMBL/GenBank/DDBJ databases">
        <title>Genome sequencing of Vibrio sinaloensis T08.</title>
        <authorList>
            <person name="Chan K.-G."/>
            <person name="Mohamad N.I."/>
        </authorList>
    </citation>
    <scope>NUCLEOTIDE SEQUENCE [LARGE SCALE GENOMIC DNA]</scope>
    <source>
        <strain evidence="6 7">T08</strain>
    </source>
</reference>
<dbReference type="SUPFAM" id="SSF46689">
    <property type="entry name" value="Homeodomain-like"/>
    <property type="match status" value="1"/>
</dbReference>
<dbReference type="Gene3D" id="1.10.10.10">
    <property type="entry name" value="Winged helix-like DNA-binding domain superfamily/Winged helix DNA-binding domain"/>
    <property type="match status" value="1"/>
</dbReference>
<keyword evidence="1" id="KW-0805">Transcription regulation</keyword>
<evidence type="ECO:0000256" key="2">
    <source>
        <dbReference type="ARBA" id="ARBA00023125"/>
    </source>
</evidence>
<dbReference type="Pfam" id="PF01418">
    <property type="entry name" value="HTH_6"/>
    <property type="match status" value="1"/>
</dbReference>
<dbReference type="Pfam" id="PF01380">
    <property type="entry name" value="SIS"/>
    <property type="match status" value="1"/>
</dbReference>
<accession>A0A0A5HXY2</accession>
<dbReference type="SUPFAM" id="SSF53697">
    <property type="entry name" value="SIS domain"/>
    <property type="match status" value="1"/>
</dbReference>